<dbReference type="Pfam" id="PF24463">
    <property type="entry name" value="DUF7577"/>
    <property type="match status" value="1"/>
</dbReference>
<proteinExistence type="predicted"/>
<dbReference type="PATRIC" id="fig|1227490.4.peg.1507"/>
<name>M0BJQ6_9EURY</name>
<dbReference type="EMBL" id="AOIQ01000013">
    <property type="protein sequence ID" value="ELZ11121.1"/>
    <property type="molecule type" value="Genomic_DNA"/>
</dbReference>
<evidence type="ECO:0000256" key="1">
    <source>
        <dbReference type="SAM" id="Phobius"/>
    </source>
</evidence>
<dbReference type="InterPro" id="IPR055999">
    <property type="entry name" value="DUF7577"/>
</dbReference>
<keyword evidence="4" id="KW-1185">Reference proteome</keyword>
<sequence>MRLYLTAMELWSWLVGYVLLFALLHVALYYYYVRRENDEQPASPSLSEGSLTGVRYGTPIDDRAGSGLDEGVDDPDDYAVDLDDEIQTCRACGAPNDADATYTYCWNCLSTLGT</sequence>
<evidence type="ECO:0000313" key="3">
    <source>
        <dbReference type="EMBL" id="ELZ11121.1"/>
    </source>
</evidence>
<evidence type="ECO:0000313" key="4">
    <source>
        <dbReference type="Proteomes" id="UP000011560"/>
    </source>
</evidence>
<evidence type="ECO:0000259" key="2">
    <source>
        <dbReference type="Pfam" id="PF24463"/>
    </source>
</evidence>
<organism evidence="3 4">
    <name type="scientific">Halovivax asiaticus JCM 14624</name>
    <dbReference type="NCBI Taxonomy" id="1227490"/>
    <lineage>
        <taxon>Archaea</taxon>
        <taxon>Methanobacteriati</taxon>
        <taxon>Methanobacteriota</taxon>
        <taxon>Stenosarchaea group</taxon>
        <taxon>Halobacteria</taxon>
        <taxon>Halobacteriales</taxon>
        <taxon>Natrialbaceae</taxon>
        <taxon>Halovivax</taxon>
    </lineage>
</organism>
<keyword evidence="1" id="KW-1133">Transmembrane helix</keyword>
<reference evidence="3 4" key="1">
    <citation type="journal article" date="2014" name="PLoS Genet.">
        <title>Phylogenetically driven sequencing of extremely halophilic archaea reveals strategies for static and dynamic osmo-response.</title>
        <authorList>
            <person name="Becker E.A."/>
            <person name="Seitzer P.M."/>
            <person name="Tritt A."/>
            <person name="Larsen D."/>
            <person name="Krusor M."/>
            <person name="Yao A.I."/>
            <person name="Wu D."/>
            <person name="Madern D."/>
            <person name="Eisen J.A."/>
            <person name="Darling A.E."/>
            <person name="Facciotti M.T."/>
        </authorList>
    </citation>
    <scope>NUCLEOTIDE SEQUENCE [LARGE SCALE GENOMIC DNA]</scope>
    <source>
        <strain evidence="3 4">JCM 14624</strain>
    </source>
</reference>
<feature type="transmembrane region" description="Helical" evidence="1">
    <location>
        <begin position="12"/>
        <end position="32"/>
    </location>
</feature>
<keyword evidence="1" id="KW-0812">Transmembrane</keyword>
<dbReference type="Proteomes" id="UP000011560">
    <property type="component" value="Unassembled WGS sequence"/>
</dbReference>
<dbReference type="AlphaFoldDB" id="M0BJQ6"/>
<keyword evidence="1" id="KW-0472">Membrane</keyword>
<feature type="domain" description="DUF7577" evidence="2">
    <location>
        <begin position="88"/>
        <end position="112"/>
    </location>
</feature>
<gene>
    <name evidence="3" type="ORF">C479_07428</name>
</gene>
<comment type="caution">
    <text evidence="3">The sequence shown here is derived from an EMBL/GenBank/DDBJ whole genome shotgun (WGS) entry which is preliminary data.</text>
</comment>
<accession>M0BJQ6</accession>
<protein>
    <recommendedName>
        <fullName evidence="2">DUF7577 domain-containing protein</fullName>
    </recommendedName>
</protein>